<dbReference type="Pfam" id="PF12796">
    <property type="entry name" value="Ank_2"/>
    <property type="match status" value="2"/>
</dbReference>
<feature type="transmembrane region" description="Helical" evidence="1">
    <location>
        <begin position="370"/>
        <end position="389"/>
    </location>
</feature>
<feature type="domain" description="PGG" evidence="2">
    <location>
        <begin position="271"/>
        <end position="368"/>
    </location>
</feature>
<dbReference type="SUPFAM" id="SSF48403">
    <property type="entry name" value="Ankyrin repeat"/>
    <property type="match status" value="1"/>
</dbReference>
<dbReference type="InterPro" id="IPR002110">
    <property type="entry name" value="Ankyrin_rpt"/>
</dbReference>
<evidence type="ECO:0000256" key="1">
    <source>
        <dbReference type="SAM" id="Phobius"/>
    </source>
</evidence>
<keyword evidence="1" id="KW-1133">Transmembrane helix</keyword>
<accession>A0ABD3KQ51</accession>
<evidence type="ECO:0000313" key="4">
    <source>
        <dbReference type="Proteomes" id="UP001634007"/>
    </source>
</evidence>
<dbReference type="Proteomes" id="UP001634007">
    <property type="component" value="Unassembled WGS sequence"/>
</dbReference>
<dbReference type="Gene3D" id="1.25.40.20">
    <property type="entry name" value="Ankyrin repeat-containing domain"/>
    <property type="match status" value="1"/>
</dbReference>
<keyword evidence="1" id="KW-0812">Transmembrane</keyword>
<reference evidence="3 4" key="1">
    <citation type="submission" date="2024-11" db="EMBL/GenBank/DDBJ databases">
        <title>Chromosome-level genome assembly of Eucalyptus globulus Labill. provides insights into its genome evolution.</title>
        <authorList>
            <person name="Li X."/>
        </authorList>
    </citation>
    <scope>NUCLEOTIDE SEQUENCE [LARGE SCALE GENOMIC DNA]</scope>
    <source>
        <strain evidence="3">CL2024</strain>
        <tissue evidence="3">Fresh tender leaves</tissue>
    </source>
</reference>
<name>A0ABD3KQ51_EUCGL</name>
<sequence>MDPRLQQAMEHDDVDELHRFIVEEPKLLDRACKDPFPNTPLHVAAAAGKTQVAMEIAILKPSFARKLNLEGYSPMHLALQHEHYETVRALMTLNPKLIRVRGRCGITPLHYVAGKEGDMELELLAEFLAACNSSINDLTSRCETAVHIAVKNHNLQAFKVLFGWLKRVYKKNILRWKDQDGNTVLHIAASENQLEIFKLLIWYTNVSAKNFQNQTALEIFQDQGGDQDLTKRLRCLERRARCATPQLSLSQFFSTQLTVYEKCKMLLGNRNESARNIILIMSTLIATASYQAALTPPGGYWQDNSTNPPANSTVVSANTSSNATGKPHHVGSMTMNGLALYLFTTLNGTVFWASMWTIWATASTLLPDTLMVYVSVSIFGMAFLVTFVVEFPESQKAGGIWVMMFYCFLMLAVLGLPLYVRIIYLGVVNRIDATRRHPGNILGMWGRK</sequence>
<dbReference type="SMART" id="SM00248">
    <property type="entry name" value="ANK"/>
    <property type="match status" value="5"/>
</dbReference>
<feature type="transmembrane region" description="Helical" evidence="1">
    <location>
        <begin position="338"/>
        <end position="358"/>
    </location>
</feature>
<keyword evidence="4" id="KW-1185">Reference proteome</keyword>
<gene>
    <name evidence="3" type="ORF">ACJRO7_016780</name>
</gene>
<dbReference type="AlphaFoldDB" id="A0ABD3KQ51"/>
<feature type="transmembrane region" description="Helical" evidence="1">
    <location>
        <begin position="401"/>
        <end position="427"/>
    </location>
</feature>
<evidence type="ECO:0000313" key="3">
    <source>
        <dbReference type="EMBL" id="KAL3741204.1"/>
    </source>
</evidence>
<dbReference type="InterPro" id="IPR026961">
    <property type="entry name" value="PGG_dom"/>
</dbReference>
<dbReference type="Pfam" id="PF13962">
    <property type="entry name" value="PGG"/>
    <property type="match status" value="1"/>
</dbReference>
<dbReference type="PANTHER" id="PTHR24128">
    <property type="entry name" value="HOMEOBOX PROTEIN WARIAI"/>
    <property type="match status" value="1"/>
</dbReference>
<protein>
    <recommendedName>
        <fullName evidence="2">PGG domain-containing protein</fullName>
    </recommendedName>
</protein>
<dbReference type="PANTHER" id="PTHR24128:SF24">
    <property type="entry name" value="ANKYRIN REPEAT PROTEIN"/>
    <property type="match status" value="1"/>
</dbReference>
<comment type="caution">
    <text evidence="3">The sequence shown here is derived from an EMBL/GenBank/DDBJ whole genome shotgun (WGS) entry which is preliminary data.</text>
</comment>
<evidence type="ECO:0000259" key="2">
    <source>
        <dbReference type="Pfam" id="PF13962"/>
    </source>
</evidence>
<dbReference type="EMBL" id="JBJKBG010000004">
    <property type="protein sequence ID" value="KAL3741204.1"/>
    <property type="molecule type" value="Genomic_DNA"/>
</dbReference>
<organism evidence="3 4">
    <name type="scientific">Eucalyptus globulus</name>
    <name type="common">Tasmanian blue gum</name>
    <dbReference type="NCBI Taxonomy" id="34317"/>
    <lineage>
        <taxon>Eukaryota</taxon>
        <taxon>Viridiplantae</taxon>
        <taxon>Streptophyta</taxon>
        <taxon>Embryophyta</taxon>
        <taxon>Tracheophyta</taxon>
        <taxon>Spermatophyta</taxon>
        <taxon>Magnoliopsida</taxon>
        <taxon>eudicotyledons</taxon>
        <taxon>Gunneridae</taxon>
        <taxon>Pentapetalae</taxon>
        <taxon>rosids</taxon>
        <taxon>malvids</taxon>
        <taxon>Myrtales</taxon>
        <taxon>Myrtaceae</taxon>
        <taxon>Myrtoideae</taxon>
        <taxon>Eucalypteae</taxon>
        <taxon>Eucalyptus</taxon>
    </lineage>
</organism>
<dbReference type="InterPro" id="IPR036770">
    <property type="entry name" value="Ankyrin_rpt-contain_sf"/>
</dbReference>
<proteinExistence type="predicted"/>
<keyword evidence="1" id="KW-0472">Membrane</keyword>